<dbReference type="InterPro" id="IPR007064">
    <property type="entry name" value="Nmd3_N"/>
</dbReference>
<dbReference type="Pfam" id="PF21193">
    <property type="entry name" value="NMD_SH3"/>
    <property type="match status" value="1"/>
</dbReference>
<comment type="similarity">
    <text evidence="1 7">Belongs to the NMD3 family.</text>
</comment>
<protein>
    <recommendedName>
        <fullName evidence="2 7">60S ribosomal export protein NMD3</fullName>
    </recommendedName>
</protein>
<dbReference type="GO" id="GO:0043023">
    <property type="term" value="F:ribosomal large subunit binding"/>
    <property type="evidence" value="ECO:0007669"/>
    <property type="project" value="InterPro"/>
</dbReference>
<dbReference type="InterPro" id="IPR048899">
    <property type="entry name" value="NMD_SH3"/>
</dbReference>
<comment type="subcellular location">
    <subcellularLocation>
        <location evidence="7">Cytoplasm</location>
    </subcellularLocation>
    <subcellularLocation>
        <location evidence="7">Nucleus</location>
    </subcellularLocation>
</comment>
<dbReference type="Proteomes" id="UP000717696">
    <property type="component" value="Unassembled WGS sequence"/>
</dbReference>
<comment type="function">
    <text evidence="7">Acts as an adapter for the XPO1/CRM1-mediated export of the 60S ribosomal subunit.</text>
</comment>
<comment type="caution">
    <text evidence="11">The sequence shown here is derived from an EMBL/GenBank/DDBJ whole genome shotgun (WGS) entry which is preliminary data.</text>
</comment>
<proteinExistence type="inferred from homology"/>
<evidence type="ECO:0000259" key="9">
    <source>
        <dbReference type="Pfam" id="PF21192"/>
    </source>
</evidence>
<dbReference type="PANTHER" id="PTHR12746">
    <property type="entry name" value="NONSENSE-MEDIATED MRNA DECAY PROTEIN 3"/>
    <property type="match status" value="1"/>
</dbReference>
<evidence type="ECO:0000256" key="3">
    <source>
        <dbReference type="ARBA" id="ARBA00022448"/>
    </source>
</evidence>
<dbReference type="GO" id="GO:0000055">
    <property type="term" value="P:ribosomal large subunit export from nucleus"/>
    <property type="evidence" value="ECO:0007669"/>
    <property type="project" value="TreeGrafter"/>
</dbReference>
<keyword evidence="3 7" id="KW-0813">Transport</keyword>
<keyword evidence="6 7" id="KW-0539">Nucleus</keyword>
<organism evidence="11 12">
    <name type="scientific">Dactylonectria estremocensis</name>
    <dbReference type="NCBI Taxonomy" id="1079267"/>
    <lineage>
        <taxon>Eukaryota</taxon>
        <taxon>Fungi</taxon>
        <taxon>Dikarya</taxon>
        <taxon>Ascomycota</taxon>
        <taxon>Pezizomycotina</taxon>
        <taxon>Sordariomycetes</taxon>
        <taxon>Hypocreomycetidae</taxon>
        <taxon>Hypocreales</taxon>
        <taxon>Nectriaceae</taxon>
        <taxon>Dactylonectria</taxon>
    </lineage>
</organism>
<gene>
    <name evidence="11" type="ORF">B0J13DRAFT_281462</name>
</gene>
<name>A0A9P9J4U4_9HYPO</name>
<evidence type="ECO:0000313" key="12">
    <source>
        <dbReference type="Proteomes" id="UP000717696"/>
    </source>
</evidence>
<dbReference type="Pfam" id="PF21192">
    <property type="entry name" value="OB_NMD3"/>
    <property type="match status" value="1"/>
</dbReference>
<feature type="domain" description="60S ribosomal export protein NMD3 OB-fold" evidence="9">
    <location>
        <begin position="323"/>
        <end position="413"/>
    </location>
</feature>
<evidence type="ECO:0000259" key="10">
    <source>
        <dbReference type="Pfam" id="PF21193"/>
    </source>
</evidence>
<keyword evidence="4 7" id="KW-0963">Cytoplasm</keyword>
<feature type="domain" description="Nmd3 N-terminal" evidence="8">
    <location>
        <begin position="26"/>
        <end position="256"/>
    </location>
</feature>
<dbReference type="InterPro" id="IPR048898">
    <property type="entry name" value="OB_NMD3"/>
</dbReference>
<accession>A0A9P9J4U4</accession>
<evidence type="ECO:0000256" key="7">
    <source>
        <dbReference type="RuleBase" id="RU364108"/>
    </source>
</evidence>
<evidence type="ECO:0000256" key="5">
    <source>
        <dbReference type="ARBA" id="ARBA00022927"/>
    </source>
</evidence>
<dbReference type="InterPro" id="IPR039768">
    <property type="entry name" value="Nmd3"/>
</dbReference>
<dbReference type="PANTHER" id="PTHR12746:SF2">
    <property type="entry name" value="60S RIBOSOMAL EXPORT PROTEIN NMD3"/>
    <property type="match status" value="1"/>
</dbReference>
<evidence type="ECO:0000256" key="6">
    <source>
        <dbReference type="ARBA" id="ARBA00023242"/>
    </source>
</evidence>
<keyword evidence="5 7" id="KW-0653">Protein transport</keyword>
<dbReference type="OrthoDB" id="203821at2759"/>
<dbReference type="GO" id="GO:0005737">
    <property type="term" value="C:cytoplasm"/>
    <property type="evidence" value="ECO:0007669"/>
    <property type="project" value="UniProtKB-SubCell"/>
</dbReference>
<evidence type="ECO:0000259" key="8">
    <source>
        <dbReference type="Pfam" id="PF04981"/>
    </source>
</evidence>
<keyword evidence="12" id="KW-1185">Reference proteome</keyword>
<dbReference type="AlphaFoldDB" id="A0A9P9J4U4"/>
<feature type="domain" description="60S ribosomal export protein NMD3 SH3" evidence="10">
    <location>
        <begin position="259"/>
        <end position="306"/>
    </location>
</feature>
<sequence length="513" mass="58184">MSMDLDDQPVSIAPGAQQQSIATILCCNCGAPIDGTTATGALCYDCVKLTVDISGGIQREATLNFCRDCDRWLMPPNTWIVAALESRELLALCLKKLRGLNKVRIVDASFVWTEPHSRRIKVKLTIQDDVQDGMLLQQSFEIIYVVAYQQCPECAKSYTANVWRAAVQVRQKVLHKRTFLFLEQLILKHGAHKDTLNIREARDGIDFFFAAKNQAEKFVDFLNSVVPVKVKNSQELISMDTHTNKKSYKFTYSAELVPVCKDDLVAMPIRLAKQCGNISPLVLCHRIGTSVSLVDPQTLQTADISSPIYWRAPFLSLTDTKELVEFIIMDIEPTNTQKGRWLLAEATVARATDLGVNDKTYFTRTHLGRHLQPGDSVMGYLLSGSNFNNGEYEAIEASNTYSSTIPDVVLVKKHYPHRRKNRNRNWKLKRMGKDEGELLPKKADQDRLEQEYEQFLRDVEEDDDLRATLALYKSKKRDLEEMSIAETEEGDDAPRVDMKELLDDFDELTMADS</sequence>
<dbReference type="Pfam" id="PF04981">
    <property type="entry name" value="NMD3"/>
    <property type="match status" value="1"/>
</dbReference>
<evidence type="ECO:0000256" key="2">
    <source>
        <dbReference type="ARBA" id="ARBA00017035"/>
    </source>
</evidence>
<evidence type="ECO:0000313" key="11">
    <source>
        <dbReference type="EMBL" id="KAH7150019.1"/>
    </source>
</evidence>
<dbReference type="GO" id="GO:0005634">
    <property type="term" value="C:nucleus"/>
    <property type="evidence" value="ECO:0007669"/>
    <property type="project" value="UniProtKB-SubCell"/>
</dbReference>
<reference evidence="11" key="1">
    <citation type="journal article" date="2021" name="Nat. Commun.">
        <title>Genetic determinants of endophytism in the Arabidopsis root mycobiome.</title>
        <authorList>
            <person name="Mesny F."/>
            <person name="Miyauchi S."/>
            <person name="Thiergart T."/>
            <person name="Pickel B."/>
            <person name="Atanasova L."/>
            <person name="Karlsson M."/>
            <person name="Huettel B."/>
            <person name="Barry K.W."/>
            <person name="Haridas S."/>
            <person name="Chen C."/>
            <person name="Bauer D."/>
            <person name="Andreopoulos W."/>
            <person name="Pangilinan J."/>
            <person name="LaButti K."/>
            <person name="Riley R."/>
            <person name="Lipzen A."/>
            <person name="Clum A."/>
            <person name="Drula E."/>
            <person name="Henrissat B."/>
            <person name="Kohler A."/>
            <person name="Grigoriev I.V."/>
            <person name="Martin F.M."/>
            <person name="Hacquard S."/>
        </authorList>
    </citation>
    <scope>NUCLEOTIDE SEQUENCE</scope>
    <source>
        <strain evidence="11">MPI-CAGE-AT-0021</strain>
    </source>
</reference>
<dbReference type="EMBL" id="JAGMUU010000006">
    <property type="protein sequence ID" value="KAH7150019.1"/>
    <property type="molecule type" value="Genomic_DNA"/>
</dbReference>
<evidence type="ECO:0000256" key="4">
    <source>
        <dbReference type="ARBA" id="ARBA00022490"/>
    </source>
</evidence>
<evidence type="ECO:0000256" key="1">
    <source>
        <dbReference type="ARBA" id="ARBA00009794"/>
    </source>
</evidence>
<dbReference type="GO" id="GO:0015031">
    <property type="term" value="P:protein transport"/>
    <property type="evidence" value="ECO:0007669"/>
    <property type="project" value="UniProtKB-KW"/>
</dbReference>